<organism evidence="2 3">
    <name type="scientific">Rhodoferax antarcticus ANT.BR</name>
    <dbReference type="NCBI Taxonomy" id="1111071"/>
    <lineage>
        <taxon>Bacteria</taxon>
        <taxon>Pseudomonadati</taxon>
        <taxon>Pseudomonadota</taxon>
        <taxon>Betaproteobacteria</taxon>
        <taxon>Burkholderiales</taxon>
        <taxon>Comamonadaceae</taxon>
        <taxon>Rhodoferax</taxon>
    </lineage>
</organism>
<evidence type="ECO:0000259" key="1">
    <source>
        <dbReference type="Pfam" id="PF01850"/>
    </source>
</evidence>
<keyword evidence="3" id="KW-1185">Reference proteome</keyword>
<dbReference type="InterPro" id="IPR051619">
    <property type="entry name" value="TypeII_TA_RNase_PINc/VapC"/>
</dbReference>
<dbReference type="Pfam" id="PF01850">
    <property type="entry name" value="PIN"/>
    <property type="match status" value="1"/>
</dbReference>
<dbReference type="PANTHER" id="PTHR35901:SF1">
    <property type="entry name" value="EXONUCLEASE VAPC9"/>
    <property type="match status" value="1"/>
</dbReference>
<dbReference type="InterPro" id="IPR002716">
    <property type="entry name" value="PIN_dom"/>
</dbReference>
<dbReference type="RefSeq" id="WP_075586827.1">
    <property type="nucleotide sequence ID" value="NZ_MSYM01000013.1"/>
</dbReference>
<evidence type="ECO:0000313" key="3">
    <source>
        <dbReference type="Proteomes" id="UP000185911"/>
    </source>
</evidence>
<dbReference type="PANTHER" id="PTHR35901">
    <property type="entry name" value="RIBONUCLEASE VAPC3"/>
    <property type="match status" value="1"/>
</dbReference>
<dbReference type="SUPFAM" id="SSF88723">
    <property type="entry name" value="PIN domain-like"/>
    <property type="match status" value="1"/>
</dbReference>
<sequence length="141" mass="15149">MAAYFDTSVLVPLFFHEAGTPAARLEMQQTNSPWVSHWTLAEFSSAVAFKLRCAQVDAATASTVRRLFAELVASRLTVVDVLREDFANAAVLCEATPAPGLRTTDALHLAVAQRLGLALVSFDQALTQAARQQGLACRGSD</sequence>
<dbReference type="InterPro" id="IPR029060">
    <property type="entry name" value="PIN-like_dom_sf"/>
</dbReference>
<reference evidence="2 3" key="1">
    <citation type="submission" date="2017-01" db="EMBL/GenBank/DDBJ databases">
        <title>Genome sequence of Rhodoferax antarcticus ANT.BR, a psychrophilic purple nonsulfur bacterium from an Antarctic microbial mat.</title>
        <authorList>
            <person name="Baker J."/>
            <person name="Riester C."/>
            <person name="Skinner B."/>
            <person name="Newell A."/>
            <person name="Swingley W."/>
            <person name="Madigan M."/>
            <person name="Jung D."/>
            <person name="Asao M."/>
            <person name="Chen M."/>
            <person name="Loughlin P."/>
            <person name="Pan H."/>
            <person name="Lin S."/>
            <person name="Li N."/>
            <person name="Shaw J."/>
            <person name="Prado M."/>
            <person name="Sherman C."/>
            <person name="Li X."/>
            <person name="Tang J."/>
            <person name="Blankenship R."/>
            <person name="Zhao T."/>
            <person name="Touchman J."/>
            <person name="Sattley M."/>
        </authorList>
    </citation>
    <scope>NUCLEOTIDE SEQUENCE [LARGE SCALE GENOMIC DNA]</scope>
    <source>
        <strain evidence="2 3">ANT.BR</strain>
    </source>
</reference>
<dbReference type="STRING" id="81479.RA876_07200"/>
<feature type="domain" description="PIN" evidence="1">
    <location>
        <begin position="4"/>
        <end position="131"/>
    </location>
</feature>
<evidence type="ECO:0000313" key="2">
    <source>
        <dbReference type="EMBL" id="OLP06385.1"/>
    </source>
</evidence>
<dbReference type="CDD" id="cd09874">
    <property type="entry name" value="PIN_MT3492-like"/>
    <property type="match status" value="1"/>
</dbReference>
<accession>A0A1Q8YEI2</accession>
<dbReference type="EMBL" id="MSYM01000013">
    <property type="protein sequence ID" value="OLP06385.1"/>
    <property type="molecule type" value="Genomic_DNA"/>
</dbReference>
<protein>
    <submittedName>
        <fullName evidence="2">PIN domain protein</fullName>
    </submittedName>
</protein>
<comment type="caution">
    <text evidence="2">The sequence shown here is derived from an EMBL/GenBank/DDBJ whole genome shotgun (WGS) entry which is preliminary data.</text>
</comment>
<name>A0A1Q8YEI2_9BURK</name>
<dbReference type="Proteomes" id="UP000185911">
    <property type="component" value="Unassembled WGS sequence"/>
</dbReference>
<proteinExistence type="predicted"/>
<dbReference type="Gene3D" id="3.40.50.1010">
    <property type="entry name" value="5'-nuclease"/>
    <property type="match status" value="1"/>
</dbReference>
<gene>
    <name evidence="2" type="ORF">BLL52_2621</name>
</gene>
<dbReference type="AlphaFoldDB" id="A0A1Q8YEI2"/>